<feature type="compositionally biased region" description="Basic residues" evidence="1">
    <location>
        <begin position="508"/>
        <end position="543"/>
    </location>
</feature>
<dbReference type="EMBL" id="MN739033">
    <property type="protein sequence ID" value="QHT36250.1"/>
    <property type="molecule type" value="Genomic_DNA"/>
</dbReference>
<organism evidence="2">
    <name type="scientific">viral metagenome</name>
    <dbReference type="NCBI Taxonomy" id="1070528"/>
    <lineage>
        <taxon>unclassified sequences</taxon>
        <taxon>metagenomes</taxon>
        <taxon>organismal metagenomes</taxon>
    </lineage>
</organism>
<evidence type="ECO:0000313" key="2">
    <source>
        <dbReference type="EMBL" id="QHT36250.1"/>
    </source>
</evidence>
<feature type="compositionally biased region" description="Polar residues" evidence="1">
    <location>
        <begin position="464"/>
        <end position="476"/>
    </location>
</feature>
<reference evidence="2" key="1">
    <citation type="journal article" date="2020" name="Nature">
        <title>Giant virus diversity and host interactions through global metagenomics.</title>
        <authorList>
            <person name="Schulz F."/>
            <person name="Roux S."/>
            <person name="Paez-Espino D."/>
            <person name="Jungbluth S."/>
            <person name="Walsh D.A."/>
            <person name="Denef V.J."/>
            <person name="McMahon K.D."/>
            <person name="Konstantinidis K.T."/>
            <person name="Eloe-Fadrosh E.A."/>
            <person name="Kyrpides N.C."/>
            <person name="Woyke T."/>
        </authorList>
    </citation>
    <scope>NUCLEOTIDE SEQUENCE</scope>
    <source>
        <strain evidence="2">GVMAG-M-3300009182-46</strain>
    </source>
</reference>
<dbReference type="AlphaFoldDB" id="A0A6C0F8N9"/>
<evidence type="ECO:0000256" key="1">
    <source>
        <dbReference type="SAM" id="MobiDB-lite"/>
    </source>
</evidence>
<name>A0A6C0F8N9_9ZZZZ</name>
<sequence>MRHGVLKRRSKRRPVKKVRFGKRTMKWGGAGGQDAAAAGGGGTVVVADAEEQRATITGYFETLRREAGELSASQVIARVCMFALVVGIPPSIVSEILTKLTWNSVPFSSIISERSVQVAMLFLHGATGLTEVVSGALSSFSGLATPYIAGIALRAATVARSFCPFSSRNLIGGLLLTYLATSNVEQDIATLQAGTTALIQTTIAGGRSVAEGTIARAAALGRAVNNSPGYAWSTLTPRMQAIALRASPILSNATALGDRAAPIFGLFGTGAALAADNLSGGVVALMRVTQSAGNLAQAAIARLPSLMDFLPEIPLGLPTLDGFDSDDESSLATAATAASVQSIQQLSQCIPLRGDPVIEGGENKVLKQNLQASSQVLEAAAEAGGAAAAGGGGGEVISPEAEEAILTATFVTTASASQPIVEQIQQSGSCAAGGEGSSDKRKREENSQVSALSDSGDERDTNRQRTGSYATQSLGTDTEDENADEAAVMEDEDDDEEGAMLRGMFGHKGGRRTRRKRRNVTKAKHGKKKTIKKHKVKHPIKRH</sequence>
<feature type="region of interest" description="Disordered" evidence="1">
    <location>
        <begin position="425"/>
        <end position="543"/>
    </location>
</feature>
<protein>
    <submittedName>
        <fullName evidence="2">Uncharacterized protein</fullName>
    </submittedName>
</protein>
<proteinExistence type="predicted"/>
<feature type="compositionally biased region" description="Acidic residues" evidence="1">
    <location>
        <begin position="477"/>
        <end position="498"/>
    </location>
</feature>
<accession>A0A6C0F8N9</accession>
<feature type="compositionally biased region" description="Basic and acidic residues" evidence="1">
    <location>
        <begin position="437"/>
        <end position="446"/>
    </location>
</feature>